<reference evidence="3" key="2">
    <citation type="submission" date="2010-01" db="EMBL/GenBank/DDBJ databases">
        <title>The complete genome of Conexibacter woesei DSM 14684.</title>
        <authorList>
            <consortium name="US DOE Joint Genome Institute (JGI-PGF)"/>
            <person name="Lucas S."/>
            <person name="Copeland A."/>
            <person name="Lapidus A."/>
            <person name="Glavina del Rio T."/>
            <person name="Dalin E."/>
            <person name="Tice H."/>
            <person name="Bruce D."/>
            <person name="Goodwin L."/>
            <person name="Pitluck S."/>
            <person name="Kyrpides N."/>
            <person name="Mavromatis K."/>
            <person name="Ivanova N."/>
            <person name="Mikhailova N."/>
            <person name="Chertkov O."/>
            <person name="Brettin T."/>
            <person name="Detter J.C."/>
            <person name="Han C."/>
            <person name="Larimer F."/>
            <person name="Land M."/>
            <person name="Hauser L."/>
            <person name="Markowitz V."/>
            <person name="Cheng J.-F."/>
            <person name="Hugenholtz P."/>
            <person name="Woyke T."/>
            <person name="Wu D."/>
            <person name="Pukall R."/>
            <person name="Steenblock K."/>
            <person name="Schneider S."/>
            <person name="Klenk H.-P."/>
            <person name="Eisen J.A."/>
        </authorList>
    </citation>
    <scope>NUCLEOTIDE SEQUENCE [LARGE SCALE GENOMIC DNA]</scope>
    <source>
        <strain evidence="3">DSM 14684 / CIP 108061 / JCM 11494 / NBRC 100937 / ID131577</strain>
    </source>
</reference>
<keyword evidence="1" id="KW-0732">Signal</keyword>
<protein>
    <submittedName>
        <fullName evidence="2">Uncharacterized protein</fullName>
    </submittedName>
</protein>
<organism evidence="2 3">
    <name type="scientific">Conexibacter woesei (strain DSM 14684 / CCUG 47730 / CIP 108061 / JCM 11494 / NBRC 100937 / ID131577)</name>
    <dbReference type="NCBI Taxonomy" id="469383"/>
    <lineage>
        <taxon>Bacteria</taxon>
        <taxon>Bacillati</taxon>
        <taxon>Actinomycetota</taxon>
        <taxon>Thermoleophilia</taxon>
        <taxon>Solirubrobacterales</taxon>
        <taxon>Conexibacteraceae</taxon>
        <taxon>Conexibacter</taxon>
    </lineage>
</organism>
<accession>D3FDZ1</accession>
<dbReference type="RefSeq" id="WP_012934658.1">
    <property type="nucleotide sequence ID" value="NC_013739.1"/>
</dbReference>
<dbReference type="AlphaFoldDB" id="D3FDZ1"/>
<feature type="signal peptide" evidence="1">
    <location>
        <begin position="1"/>
        <end position="21"/>
    </location>
</feature>
<dbReference type="Proteomes" id="UP000008229">
    <property type="component" value="Chromosome"/>
</dbReference>
<dbReference type="EMBL" id="CP001854">
    <property type="protein sequence ID" value="ADB51607.1"/>
    <property type="molecule type" value="Genomic_DNA"/>
</dbReference>
<sequence length="315" mass="33545" precursor="true">MRALLPTLLAAVVGVGVTAAAAVNAQEAPSLAGCPVLRETSSWNQRVDRAPVRSDSAQLVRSIGLTANFHADFGSGRWDGGPIGIPYTVVGGGQRRVKVSFGYAGESDRGPYPIPPRAPIEGGPRADGDRHVLVVDKSACKLYELFDAHPLGGGTSWRAGSGAIFDLRGGDRQRPRGWTSADAAGLPILPGLARYEEVAQGAIRHALRFTAPRTRKAFVPPAQHFASDASDPSLPPMGLRVRLKARVSLRGLPPQARVLATAMKRYGLILADNGSPWYVSGAPHPRWDNDQLHALDRLTGRDFEVVQAPAPGVTR</sequence>
<feature type="chain" id="PRO_5003044175" evidence="1">
    <location>
        <begin position="22"/>
        <end position="315"/>
    </location>
</feature>
<dbReference type="HOGENOM" id="CLU_046986_0_0_11"/>
<gene>
    <name evidence="2" type="ordered locus">Cwoe_3188</name>
</gene>
<keyword evidence="3" id="KW-1185">Reference proteome</keyword>
<name>D3FDZ1_CONWI</name>
<evidence type="ECO:0000313" key="2">
    <source>
        <dbReference type="EMBL" id="ADB51607.1"/>
    </source>
</evidence>
<dbReference type="STRING" id="469383.Cwoe_3188"/>
<dbReference type="eggNOG" id="ENOG502Z7NX">
    <property type="taxonomic scope" value="Bacteria"/>
</dbReference>
<dbReference type="KEGG" id="cwo:Cwoe_3188"/>
<proteinExistence type="predicted"/>
<reference evidence="2 3" key="1">
    <citation type="journal article" date="2010" name="Stand. Genomic Sci.">
        <title>Complete genome sequence of Conexibacter woesei type strain (ID131577).</title>
        <authorList>
            <person name="Pukall R."/>
            <person name="Lapidus A."/>
            <person name="Glavina Del Rio T."/>
            <person name="Copeland A."/>
            <person name="Tice H."/>
            <person name="Cheng J.-F."/>
            <person name="Lucas S."/>
            <person name="Chen F."/>
            <person name="Nolan M."/>
            <person name="Bruce D."/>
            <person name="Goodwin L."/>
            <person name="Pitluck S."/>
            <person name="Mavromatis K."/>
            <person name="Ivanova N."/>
            <person name="Ovchinnikova G."/>
            <person name="Pati A."/>
            <person name="Chen A."/>
            <person name="Palaniappan K."/>
            <person name="Land M."/>
            <person name="Hauser L."/>
            <person name="Chang Y.-J."/>
            <person name="Jeffries C.D."/>
            <person name="Chain P."/>
            <person name="Meincke L."/>
            <person name="Sims D."/>
            <person name="Brettin T."/>
            <person name="Detter J.C."/>
            <person name="Rohde M."/>
            <person name="Goeker M."/>
            <person name="Bristow J."/>
            <person name="Eisen J.A."/>
            <person name="Markowitz V."/>
            <person name="Kyrpides N.C."/>
            <person name="Klenk H.-P."/>
            <person name="Hugenholtz P."/>
        </authorList>
    </citation>
    <scope>NUCLEOTIDE SEQUENCE [LARGE SCALE GENOMIC DNA]</scope>
    <source>
        <strain evidence="3">DSM 14684 / CIP 108061 / JCM 11494 / NBRC 100937 / ID131577</strain>
    </source>
</reference>
<evidence type="ECO:0000256" key="1">
    <source>
        <dbReference type="SAM" id="SignalP"/>
    </source>
</evidence>
<evidence type="ECO:0000313" key="3">
    <source>
        <dbReference type="Proteomes" id="UP000008229"/>
    </source>
</evidence>